<dbReference type="InterPro" id="IPR002182">
    <property type="entry name" value="NB-ARC"/>
</dbReference>
<protein>
    <recommendedName>
        <fullName evidence="1">ADP-ribosyl cyclase/cyclic ADP-ribose hydrolase</fullName>
        <ecNumber evidence="1">3.2.2.6</ecNumber>
    </recommendedName>
</protein>
<dbReference type="Gene3D" id="3.40.50.10140">
    <property type="entry name" value="Toll/interleukin-1 receptor homology (TIR) domain"/>
    <property type="match status" value="1"/>
</dbReference>
<keyword evidence="2" id="KW-0433">Leucine-rich repeat</keyword>
<feature type="domain" description="TIR" evidence="9">
    <location>
        <begin position="11"/>
        <end position="175"/>
    </location>
</feature>
<dbReference type="InterPro" id="IPR003593">
    <property type="entry name" value="AAA+_ATPase"/>
</dbReference>
<keyword evidence="4" id="KW-0378">Hydrolase</keyword>
<dbReference type="PANTHER" id="PTHR11017">
    <property type="entry name" value="LEUCINE-RICH REPEAT-CONTAINING PROTEIN"/>
    <property type="match status" value="1"/>
</dbReference>
<evidence type="ECO:0000256" key="1">
    <source>
        <dbReference type="ARBA" id="ARBA00011982"/>
    </source>
</evidence>
<dbReference type="SUPFAM" id="SSF52540">
    <property type="entry name" value="P-loop containing nucleoside triphosphate hydrolases"/>
    <property type="match status" value="1"/>
</dbReference>
<dbReference type="SMART" id="SM00382">
    <property type="entry name" value="AAA"/>
    <property type="match status" value="1"/>
</dbReference>
<dbReference type="InterPro" id="IPR011713">
    <property type="entry name" value="Leu-rich_rpt_3"/>
</dbReference>
<dbReference type="InterPro" id="IPR000157">
    <property type="entry name" value="TIR_dom"/>
</dbReference>
<dbReference type="InterPro" id="IPR058192">
    <property type="entry name" value="WHD_ROQ1-like"/>
</dbReference>
<proteinExistence type="predicted"/>
<dbReference type="InterPro" id="IPR042197">
    <property type="entry name" value="Apaf_helical"/>
</dbReference>
<dbReference type="FunFam" id="1.10.8.430:FF:000002">
    <property type="entry name" value="Disease resistance protein (TIR-NBS-LRR class)"/>
    <property type="match status" value="1"/>
</dbReference>
<dbReference type="PANTHER" id="PTHR11017:SF291">
    <property type="entry name" value="ADP-RIBOSYL CYCLASE_CYCLIC ADP-RIBOSE HYDROLASE-RELATED"/>
    <property type="match status" value="1"/>
</dbReference>
<evidence type="ECO:0000313" key="10">
    <source>
        <dbReference type="EMBL" id="VYS68964.1"/>
    </source>
</evidence>
<evidence type="ECO:0000259" key="9">
    <source>
        <dbReference type="PROSITE" id="PS50104"/>
    </source>
</evidence>
<dbReference type="PRINTS" id="PR00364">
    <property type="entry name" value="DISEASERSIST"/>
</dbReference>
<dbReference type="Gene3D" id="3.40.50.300">
    <property type="entry name" value="P-loop containing nucleotide triphosphate hydrolases"/>
    <property type="match status" value="1"/>
</dbReference>
<dbReference type="Pfam" id="PF07725">
    <property type="entry name" value="LRR_3"/>
    <property type="match status" value="1"/>
</dbReference>
<reference evidence="10 11" key="1">
    <citation type="submission" date="2019-11" db="EMBL/GenBank/DDBJ databases">
        <authorList>
            <person name="Jiao W.-B."/>
            <person name="Schneeberger K."/>
        </authorList>
    </citation>
    <scope>NUCLEOTIDE SEQUENCE [LARGE SCALE GENOMIC DNA]</scope>
    <source>
        <strain evidence="11">cv. An-1</strain>
    </source>
</reference>
<dbReference type="InterPro" id="IPR044974">
    <property type="entry name" value="Disease_R_plants"/>
</dbReference>
<dbReference type="SUPFAM" id="SSF52058">
    <property type="entry name" value="L domain-like"/>
    <property type="match status" value="1"/>
</dbReference>
<accession>A0A654G826</accession>
<dbReference type="FunFam" id="3.40.50.10140:FF:000007">
    <property type="entry name" value="Disease resistance protein (TIR-NBS-LRR class)"/>
    <property type="match status" value="1"/>
</dbReference>
<gene>
    <name evidence="10" type="ORF">AN1_LOCUS24351</name>
</gene>
<dbReference type="InterPro" id="IPR027417">
    <property type="entry name" value="P-loop_NTPase"/>
</dbReference>
<dbReference type="InterPro" id="IPR032675">
    <property type="entry name" value="LRR_dom_sf"/>
</dbReference>
<evidence type="ECO:0000256" key="6">
    <source>
        <dbReference type="ARBA" id="ARBA00023027"/>
    </source>
</evidence>
<comment type="catalytic activity">
    <reaction evidence="7">
        <text>NAD(+) + H2O = ADP-D-ribose + nicotinamide + H(+)</text>
        <dbReference type="Rhea" id="RHEA:16301"/>
        <dbReference type="ChEBI" id="CHEBI:15377"/>
        <dbReference type="ChEBI" id="CHEBI:15378"/>
        <dbReference type="ChEBI" id="CHEBI:17154"/>
        <dbReference type="ChEBI" id="CHEBI:57540"/>
        <dbReference type="ChEBI" id="CHEBI:57967"/>
        <dbReference type="EC" id="3.2.2.6"/>
    </reaction>
    <physiologicalReaction direction="left-to-right" evidence="7">
        <dbReference type="Rhea" id="RHEA:16302"/>
    </physiologicalReaction>
</comment>
<dbReference type="EMBL" id="CACRSJ010000110">
    <property type="protein sequence ID" value="VYS68964.1"/>
    <property type="molecule type" value="Genomic_DNA"/>
</dbReference>
<evidence type="ECO:0000256" key="4">
    <source>
        <dbReference type="ARBA" id="ARBA00022801"/>
    </source>
</evidence>
<dbReference type="GO" id="GO:0043531">
    <property type="term" value="F:ADP binding"/>
    <property type="evidence" value="ECO:0007669"/>
    <property type="project" value="InterPro"/>
</dbReference>
<dbReference type="EC" id="3.2.2.6" evidence="1"/>
<dbReference type="PROSITE" id="PS50104">
    <property type="entry name" value="TIR"/>
    <property type="match status" value="1"/>
</dbReference>
<dbReference type="Gene3D" id="3.80.10.10">
    <property type="entry name" value="Ribonuclease Inhibitor"/>
    <property type="match status" value="2"/>
</dbReference>
<keyword evidence="3" id="KW-0677">Repeat</keyword>
<dbReference type="Pfam" id="PF01582">
    <property type="entry name" value="TIR"/>
    <property type="match status" value="1"/>
</dbReference>
<sequence>MASSSSLSCIKRYQVFSSFHGPDVRKGFLSHLHSVFESKGITTFNDQKIERGQTIGPELIQGIREARVSIVVLSKNYAFSSWCLDELVEILKCKEALGQIVMTVFYEVDPSDVKKQSGVFGKAFEKTCQGKNEEVKIRWRNALAHVATIAGEHSLNWDNEADMIQKIATDVSNKLNLTTPSRDFDGMVGLEAHLTKLNSLLCLECDDVKMVGIWGPAGIGKSTIARALYNQLSSSFQLKCFMGNLKGSLKNIMGVDDYDSQKSLQKLLLAKILNQGDMRVHNLAAIKEWLQDQRVLIILDDVDELEKLEVLAKEISWFGSGSRIIVTTEDKKILKAHGINDIYHVDFPSEEEALEILCLSAFKQSSILDGFEELAKEVAELCGNLPLGLCVVGASLRGESKHEWELQLSRIEGSLDGKIEDILKVGYARLSKKNQSLFLHIACVFNNEVVDDVISVLSDSKLDVGNGLKILSDKSLVHTNGHIEMHHLLQTLGRQIVHEQSDEPGKRQFLTEAEEILDVLTNETGTGSVIGISFDTSNIGEVSVSKEAFEGMRNLRFLRIYSNWLGGEVTLQIPEDMDYIPRLRLLHWARYPRKSLPLRFQPERLVELHMPHSNLEKLWGGIQPLLNLKSIDLSDSMRLKEIPNLLKATNLEKLKLRYCLSLVELPSSISNLHKLEILDVEFCSKLKVIPTNINLASLEEVEMSHCSELRTFPDISSNIKKLNLRYTMIKDVPPSVGCWSRLNHLNISSRMLKILSHVPPCITTLILKDSDIERIPESFIGLTRLYLLSVDSCRKLKSILGLPSSLKVLDANDCVSLKRVRFSFHNPIHTLGFNNCWKLDEEARRGIMQKSGYRYICLPGKKIPAEFTHKATGRSITIPLSPGTLSASSRFKASILILPVERDVFRTIRCSIRSNGGVKVHSCERSYLSLPLRSEHLFIFHDDLFPQGNKCHEVDLTMSEITLEFSCDFGDDKIVECGVQIMAEEAEGSSSRELDNFETGGNNNHHTDGDEVGDGDGDGDNEAEGFKFAQDENIKTSKRMLPKTRENSGSSPLAQVPRCKRICIRRYGD</sequence>
<evidence type="ECO:0000256" key="8">
    <source>
        <dbReference type="SAM" id="MobiDB-lite"/>
    </source>
</evidence>
<name>A0A654G826_ARATH</name>
<feature type="compositionally biased region" description="Acidic residues" evidence="8">
    <location>
        <begin position="1010"/>
        <end position="1023"/>
    </location>
</feature>
<dbReference type="ExpressionAtlas" id="A0A654G826">
    <property type="expression patterns" value="baseline and differential"/>
</dbReference>
<dbReference type="InterPro" id="IPR035897">
    <property type="entry name" value="Toll_tir_struct_dom_sf"/>
</dbReference>
<dbReference type="InterPro" id="IPR036390">
    <property type="entry name" value="WH_DNA-bd_sf"/>
</dbReference>
<dbReference type="Proteomes" id="UP000426265">
    <property type="component" value="Unassembled WGS sequence"/>
</dbReference>
<evidence type="ECO:0000256" key="7">
    <source>
        <dbReference type="ARBA" id="ARBA00047304"/>
    </source>
</evidence>
<keyword evidence="6" id="KW-0520">NAD</keyword>
<dbReference type="FunFam" id="3.40.50.300:FF:001002">
    <property type="entry name" value="Disease resistance protein (TIR-NBS-LRR class)"/>
    <property type="match status" value="1"/>
</dbReference>
<keyword evidence="5" id="KW-0611">Plant defense</keyword>
<dbReference type="Pfam" id="PF23282">
    <property type="entry name" value="WHD_ROQ1"/>
    <property type="match status" value="1"/>
</dbReference>
<evidence type="ECO:0000256" key="2">
    <source>
        <dbReference type="ARBA" id="ARBA00022614"/>
    </source>
</evidence>
<dbReference type="SMART" id="SM00255">
    <property type="entry name" value="TIR"/>
    <property type="match status" value="1"/>
</dbReference>
<feature type="region of interest" description="Disordered" evidence="8">
    <location>
        <begin position="985"/>
        <end position="1054"/>
    </location>
</feature>
<dbReference type="FunFam" id="3.80.10.10:FF:000386">
    <property type="entry name" value="Disease resistance protein RPS4"/>
    <property type="match status" value="1"/>
</dbReference>
<dbReference type="Pfam" id="PF00931">
    <property type="entry name" value="NB-ARC"/>
    <property type="match status" value="1"/>
</dbReference>
<organism evidence="10 11">
    <name type="scientific">Arabidopsis thaliana</name>
    <name type="common">Mouse-ear cress</name>
    <dbReference type="NCBI Taxonomy" id="3702"/>
    <lineage>
        <taxon>Eukaryota</taxon>
        <taxon>Viridiplantae</taxon>
        <taxon>Streptophyta</taxon>
        <taxon>Embryophyta</taxon>
        <taxon>Tracheophyta</taxon>
        <taxon>Spermatophyta</taxon>
        <taxon>Magnoliopsida</taxon>
        <taxon>eudicotyledons</taxon>
        <taxon>Gunneridae</taxon>
        <taxon>Pentapetalae</taxon>
        <taxon>rosids</taxon>
        <taxon>malvids</taxon>
        <taxon>Brassicales</taxon>
        <taxon>Brassicaceae</taxon>
        <taxon>Camelineae</taxon>
        <taxon>Arabidopsis</taxon>
    </lineage>
</organism>
<dbReference type="SUPFAM" id="SSF52200">
    <property type="entry name" value="Toll/Interleukin receptor TIR domain"/>
    <property type="match status" value="1"/>
</dbReference>
<dbReference type="GO" id="GO:0061809">
    <property type="term" value="F:NAD+ nucleosidase activity, cyclic ADP-ribose generating"/>
    <property type="evidence" value="ECO:0007669"/>
    <property type="project" value="UniProtKB-EC"/>
</dbReference>
<dbReference type="AlphaFoldDB" id="A0A654G826"/>
<evidence type="ECO:0000313" key="11">
    <source>
        <dbReference type="Proteomes" id="UP000426265"/>
    </source>
</evidence>
<dbReference type="Gene3D" id="1.10.8.430">
    <property type="entry name" value="Helical domain of apoptotic protease-activating factors"/>
    <property type="match status" value="1"/>
</dbReference>
<evidence type="ECO:0000256" key="3">
    <source>
        <dbReference type="ARBA" id="ARBA00022737"/>
    </source>
</evidence>
<dbReference type="GO" id="GO:0007165">
    <property type="term" value="P:signal transduction"/>
    <property type="evidence" value="ECO:0007669"/>
    <property type="project" value="InterPro"/>
</dbReference>
<dbReference type="GO" id="GO:0006952">
    <property type="term" value="P:defense response"/>
    <property type="evidence" value="ECO:0007669"/>
    <property type="project" value="UniProtKB-KW"/>
</dbReference>
<dbReference type="SUPFAM" id="SSF46785">
    <property type="entry name" value="Winged helix' DNA-binding domain"/>
    <property type="match status" value="1"/>
</dbReference>
<evidence type="ECO:0000256" key="5">
    <source>
        <dbReference type="ARBA" id="ARBA00022821"/>
    </source>
</evidence>